<dbReference type="CDD" id="cd00130">
    <property type="entry name" value="PAS"/>
    <property type="match status" value="1"/>
</dbReference>
<evidence type="ECO:0000256" key="2">
    <source>
        <dbReference type="ARBA" id="ARBA00012438"/>
    </source>
</evidence>
<dbReference type="NCBIfam" id="TIGR00229">
    <property type="entry name" value="sensory_box"/>
    <property type="match status" value="1"/>
</dbReference>
<keyword evidence="11" id="KW-1185">Reference proteome</keyword>
<dbReference type="InterPro" id="IPR005467">
    <property type="entry name" value="His_kinase_dom"/>
</dbReference>
<dbReference type="PROSITE" id="PS50112">
    <property type="entry name" value="PAS"/>
    <property type="match status" value="1"/>
</dbReference>
<dbReference type="SUPFAM" id="SSF55874">
    <property type="entry name" value="ATPase domain of HSP90 chaperone/DNA topoisomerase II/histidine kinase"/>
    <property type="match status" value="1"/>
</dbReference>
<keyword evidence="6" id="KW-0175">Coiled coil</keyword>
<dbReference type="Pfam" id="PF00512">
    <property type="entry name" value="HisKA"/>
    <property type="match status" value="1"/>
</dbReference>
<reference evidence="11" key="1">
    <citation type="submission" date="2011-03" db="EMBL/GenBank/DDBJ databases">
        <title>Draft genome sequence of Brevundimonas diminuta.</title>
        <authorList>
            <person name="Brown P.J.B."/>
            <person name="Buechlein A."/>
            <person name="Hemmerich C."/>
            <person name="Brun Y.V."/>
        </authorList>
    </citation>
    <scope>NUCLEOTIDE SEQUENCE [LARGE SCALE GENOMIC DNA]</scope>
    <source>
        <strain evidence="11">C19</strain>
    </source>
</reference>
<evidence type="ECO:0000256" key="1">
    <source>
        <dbReference type="ARBA" id="ARBA00000085"/>
    </source>
</evidence>
<feature type="domain" description="PAS" evidence="9">
    <location>
        <begin position="147"/>
        <end position="200"/>
    </location>
</feature>
<dbReference type="SMART" id="SM00387">
    <property type="entry name" value="HATPase_c"/>
    <property type="match status" value="1"/>
</dbReference>
<feature type="coiled-coil region" evidence="6">
    <location>
        <begin position="119"/>
        <end position="149"/>
    </location>
</feature>
<evidence type="ECO:0000256" key="3">
    <source>
        <dbReference type="ARBA" id="ARBA00022553"/>
    </source>
</evidence>
<dbReference type="Gene3D" id="3.30.450.20">
    <property type="entry name" value="PAS domain"/>
    <property type="match status" value="1"/>
</dbReference>
<proteinExistence type="predicted"/>
<gene>
    <name evidence="10" type="ORF">ABI_23090</name>
</gene>
<dbReference type="EC" id="2.7.13.3" evidence="2"/>
<dbReference type="GO" id="GO:0000155">
    <property type="term" value="F:phosphorelay sensor kinase activity"/>
    <property type="evidence" value="ECO:0007669"/>
    <property type="project" value="InterPro"/>
</dbReference>
<feature type="transmembrane region" description="Helical" evidence="7">
    <location>
        <begin position="20"/>
        <end position="46"/>
    </location>
</feature>
<keyword evidence="3" id="KW-0597">Phosphoprotein</keyword>
<evidence type="ECO:0000256" key="7">
    <source>
        <dbReference type="SAM" id="Phobius"/>
    </source>
</evidence>
<dbReference type="HOGENOM" id="CLU_000445_114_39_5"/>
<dbReference type="InterPro" id="IPR003661">
    <property type="entry name" value="HisK_dim/P_dom"/>
</dbReference>
<dbReference type="PRINTS" id="PR00344">
    <property type="entry name" value="BCTRLSENSOR"/>
</dbReference>
<keyword evidence="4" id="KW-0808">Transferase</keyword>
<evidence type="ECO:0000256" key="5">
    <source>
        <dbReference type="ARBA" id="ARBA00022777"/>
    </source>
</evidence>
<dbReference type="InterPro" id="IPR036097">
    <property type="entry name" value="HisK_dim/P_sf"/>
</dbReference>
<dbReference type="InterPro" id="IPR003594">
    <property type="entry name" value="HATPase_dom"/>
</dbReference>
<dbReference type="PANTHER" id="PTHR43304:SF1">
    <property type="entry name" value="PAC DOMAIN-CONTAINING PROTEIN"/>
    <property type="match status" value="1"/>
</dbReference>
<dbReference type="InterPro" id="IPR000014">
    <property type="entry name" value="PAS"/>
</dbReference>
<evidence type="ECO:0000313" key="11">
    <source>
        <dbReference type="Proteomes" id="UP000006512"/>
    </source>
</evidence>
<dbReference type="Proteomes" id="UP000006512">
    <property type="component" value="Unassembled WGS sequence"/>
</dbReference>
<dbReference type="SUPFAM" id="SSF55785">
    <property type="entry name" value="PYP-like sensor domain (PAS domain)"/>
    <property type="match status" value="1"/>
</dbReference>
<keyword evidence="7" id="KW-0812">Transmembrane</keyword>
<dbReference type="eggNOG" id="COG4251">
    <property type="taxonomic scope" value="Bacteria"/>
</dbReference>
<dbReference type="RefSeq" id="WP_006273079.1">
    <property type="nucleotide sequence ID" value="NZ_GL883078.1"/>
</dbReference>
<dbReference type="EMBL" id="GL883078">
    <property type="protein sequence ID" value="EGF90897.1"/>
    <property type="molecule type" value="Genomic_DNA"/>
</dbReference>
<keyword evidence="7" id="KW-1133">Transmembrane helix</keyword>
<dbReference type="Pfam" id="PF25487">
    <property type="entry name" value="ETR1_N"/>
    <property type="match status" value="1"/>
</dbReference>
<dbReference type="SMART" id="SM00091">
    <property type="entry name" value="PAS"/>
    <property type="match status" value="1"/>
</dbReference>
<dbReference type="Gene3D" id="1.10.287.130">
    <property type="match status" value="1"/>
</dbReference>
<evidence type="ECO:0000313" key="10">
    <source>
        <dbReference type="EMBL" id="EGF90897.1"/>
    </source>
</evidence>
<dbReference type="InterPro" id="IPR004358">
    <property type="entry name" value="Sig_transdc_His_kin-like_C"/>
</dbReference>
<dbReference type="AlphaFoldDB" id="F4QNI9"/>
<dbReference type="STRING" id="715226.ABI_23090"/>
<dbReference type="FunFam" id="3.30.565.10:FF:000006">
    <property type="entry name" value="Sensor histidine kinase WalK"/>
    <property type="match status" value="1"/>
</dbReference>
<dbReference type="InterPro" id="IPR036890">
    <property type="entry name" value="HATPase_C_sf"/>
</dbReference>
<dbReference type="Pfam" id="PF13426">
    <property type="entry name" value="PAS_9"/>
    <property type="match status" value="1"/>
</dbReference>
<keyword evidence="5" id="KW-0418">Kinase</keyword>
<dbReference type="CDD" id="cd00082">
    <property type="entry name" value="HisKA"/>
    <property type="match status" value="1"/>
</dbReference>
<keyword evidence="7" id="KW-0472">Membrane</keyword>
<comment type="catalytic activity">
    <reaction evidence="1">
        <text>ATP + protein L-histidine = ADP + protein N-phospho-L-histidine.</text>
        <dbReference type="EC" id="2.7.13.3"/>
    </reaction>
</comment>
<protein>
    <recommendedName>
        <fullName evidence="2">histidine kinase</fullName>
        <ecNumber evidence="2">2.7.13.3</ecNumber>
    </recommendedName>
</protein>
<feature type="domain" description="Histidine kinase" evidence="8">
    <location>
        <begin position="282"/>
        <end position="496"/>
    </location>
</feature>
<dbReference type="SMART" id="SM00388">
    <property type="entry name" value="HisKA"/>
    <property type="match status" value="1"/>
</dbReference>
<organism evidence="10 11">
    <name type="scientific">Asticcacaulis biprosthecium C19</name>
    <dbReference type="NCBI Taxonomy" id="715226"/>
    <lineage>
        <taxon>Bacteria</taxon>
        <taxon>Pseudomonadati</taxon>
        <taxon>Pseudomonadota</taxon>
        <taxon>Alphaproteobacteria</taxon>
        <taxon>Caulobacterales</taxon>
        <taxon>Caulobacteraceae</taxon>
        <taxon>Asticcacaulis</taxon>
    </lineage>
</organism>
<dbReference type="InterPro" id="IPR052162">
    <property type="entry name" value="Sensor_kinase/Photoreceptor"/>
</dbReference>
<dbReference type="OrthoDB" id="7568856at2"/>
<sequence>MNHDMTTFMPHGYCFLWKPGILWLHVLSDLGIAVAYFGIPLVLWYFVRKRTDLPYQKIFLLFAAFILLCGTTHLFNIWVLWVPSYYTEGAVKAATAVVSIATLVMSIRLLPHALKLPSQAQMAEANAKLQEANEKLEALYRQVEEEGRVVLGSVVDNVGEGIITLDETGRIESFNAACEAIFGYEPEDIAGQPLSVLVPDAEDRHRVWLAVGASGQEVQARRKDGTVFPADLSITAFEVSGKRHHTGIIRDITRIRHAEESRHRLLTRLTESNTELERFAYVASHDMQEPLRMVMNFSQIIAKDYHDKLDDEGREYLKIVADSAHRMRDMVQDLLDYARLGREGVRSGDVDLMVELQHVQNNLGTLLSESKAEISCVSLPSVKGNAVQIMRLMQNLIANSVKYQPKGQAPRIHIYASDEGDNWLIAFKDNGLGIEPSFIEQVFEPFRRLHTWDAIRGTGLGLAVCRKIVENHGGRIWAESEPGKGSTFLFTLPKTKS</sequence>
<dbReference type="SUPFAM" id="SSF47384">
    <property type="entry name" value="Homodimeric domain of signal transducing histidine kinase"/>
    <property type="match status" value="1"/>
</dbReference>
<name>F4QNI9_9CAUL</name>
<dbReference type="Gene3D" id="3.30.565.10">
    <property type="entry name" value="Histidine kinase-like ATPase, C-terminal domain"/>
    <property type="match status" value="1"/>
</dbReference>
<evidence type="ECO:0000256" key="6">
    <source>
        <dbReference type="SAM" id="Coils"/>
    </source>
</evidence>
<accession>F4QNI9</accession>
<dbReference type="PROSITE" id="PS50109">
    <property type="entry name" value="HIS_KIN"/>
    <property type="match status" value="1"/>
</dbReference>
<feature type="transmembrane region" description="Helical" evidence="7">
    <location>
        <begin position="58"/>
        <end position="81"/>
    </location>
</feature>
<dbReference type="InterPro" id="IPR035965">
    <property type="entry name" value="PAS-like_dom_sf"/>
</dbReference>
<evidence type="ECO:0000259" key="8">
    <source>
        <dbReference type="PROSITE" id="PS50109"/>
    </source>
</evidence>
<evidence type="ECO:0000256" key="4">
    <source>
        <dbReference type="ARBA" id="ARBA00022679"/>
    </source>
</evidence>
<evidence type="ECO:0000259" key="9">
    <source>
        <dbReference type="PROSITE" id="PS50112"/>
    </source>
</evidence>
<dbReference type="Pfam" id="PF02518">
    <property type="entry name" value="HATPase_c"/>
    <property type="match status" value="1"/>
</dbReference>
<dbReference type="PANTHER" id="PTHR43304">
    <property type="entry name" value="PHYTOCHROME-LIKE PROTEIN CPH1"/>
    <property type="match status" value="1"/>
</dbReference>
<dbReference type="InterPro" id="IPR058544">
    <property type="entry name" value="ETR1_N"/>
</dbReference>